<gene>
    <name evidence="1" type="ORF">C8N25_12842</name>
</gene>
<name>A0A3E0DGZ4_9BACT</name>
<dbReference type="EMBL" id="QUNF01000028">
    <property type="protein sequence ID" value="REG81252.1"/>
    <property type="molecule type" value="Genomic_DNA"/>
</dbReference>
<organism evidence="1 2">
    <name type="scientific">Algoriphagus antarcticus</name>
    <dbReference type="NCBI Taxonomy" id="238540"/>
    <lineage>
        <taxon>Bacteria</taxon>
        <taxon>Pseudomonadati</taxon>
        <taxon>Bacteroidota</taxon>
        <taxon>Cytophagia</taxon>
        <taxon>Cytophagales</taxon>
        <taxon>Cyclobacteriaceae</taxon>
        <taxon>Algoriphagus</taxon>
    </lineage>
</organism>
<protein>
    <submittedName>
        <fullName evidence="1">Uncharacterized protein</fullName>
    </submittedName>
</protein>
<evidence type="ECO:0000313" key="2">
    <source>
        <dbReference type="Proteomes" id="UP000256405"/>
    </source>
</evidence>
<comment type="caution">
    <text evidence="1">The sequence shown here is derived from an EMBL/GenBank/DDBJ whole genome shotgun (WGS) entry which is preliminary data.</text>
</comment>
<proteinExistence type="predicted"/>
<dbReference type="AlphaFoldDB" id="A0A3E0DGZ4"/>
<evidence type="ECO:0000313" key="1">
    <source>
        <dbReference type="EMBL" id="REG81252.1"/>
    </source>
</evidence>
<accession>A0A3E0DGZ4</accession>
<sequence length="57" mass="6800">MYQLYNELQDKYLAMEPVQKRQVKMVNFPYIRLEENGLMIFKATDELSPEQKLLTGC</sequence>
<keyword evidence="2" id="KW-1185">Reference proteome</keyword>
<dbReference type="Proteomes" id="UP000256405">
    <property type="component" value="Unassembled WGS sequence"/>
</dbReference>
<reference evidence="1 2" key="1">
    <citation type="submission" date="2018-08" db="EMBL/GenBank/DDBJ databases">
        <title>Genomic Encyclopedia of Archaeal and Bacterial Type Strains, Phase II (KMG-II): from individual species to whole genera.</title>
        <authorList>
            <person name="Goeker M."/>
        </authorList>
    </citation>
    <scope>NUCLEOTIDE SEQUENCE [LARGE SCALE GENOMIC DNA]</scope>
    <source>
        <strain evidence="1 2">DSM 15986</strain>
    </source>
</reference>